<comment type="caution">
    <text evidence="2">The sequence shown here is derived from an EMBL/GenBank/DDBJ whole genome shotgun (WGS) entry which is preliminary data.</text>
</comment>
<dbReference type="PANTHER" id="PTHR47843:SF5">
    <property type="entry name" value="BTB_POZ DOMAIN PROTEIN"/>
    <property type="match status" value="1"/>
</dbReference>
<dbReference type="Gene3D" id="3.30.710.10">
    <property type="entry name" value="Potassium Channel Kv1.1, Chain A"/>
    <property type="match status" value="1"/>
</dbReference>
<dbReference type="PANTHER" id="PTHR47843">
    <property type="entry name" value="BTB DOMAIN-CONTAINING PROTEIN-RELATED"/>
    <property type="match status" value="1"/>
</dbReference>
<gene>
    <name evidence="2" type="ORF">N8I77_002891</name>
</gene>
<dbReference type="SMART" id="SM00225">
    <property type="entry name" value="BTB"/>
    <property type="match status" value="1"/>
</dbReference>
<evidence type="ECO:0000313" key="3">
    <source>
        <dbReference type="Proteomes" id="UP001265746"/>
    </source>
</evidence>
<evidence type="ECO:0000313" key="2">
    <source>
        <dbReference type="EMBL" id="KAK2609394.1"/>
    </source>
</evidence>
<feature type="domain" description="BTB" evidence="1">
    <location>
        <begin position="25"/>
        <end position="92"/>
    </location>
</feature>
<dbReference type="PROSITE" id="PS50097">
    <property type="entry name" value="BTB"/>
    <property type="match status" value="1"/>
</dbReference>
<accession>A0AAD9SIU2</accession>
<dbReference type="Pfam" id="PF00651">
    <property type="entry name" value="BTB"/>
    <property type="match status" value="1"/>
</dbReference>
<dbReference type="InterPro" id="IPR011333">
    <property type="entry name" value="SKP1/BTB/POZ_sf"/>
</dbReference>
<dbReference type="EMBL" id="JAUJFL010000002">
    <property type="protein sequence ID" value="KAK2609394.1"/>
    <property type="molecule type" value="Genomic_DNA"/>
</dbReference>
<dbReference type="SUPFAM" id="SSF54695">
    <property type="entry name" value="POZ domain"/>
    <property type="match status" value="1"/>
</dbReference>
<dbReference type="Proteomes" id="UP001265746">
    <property type="component" value="Unassembled WGS sequence"/>
</dbReference>
<reference evidence="2" key="1">
    <citation type="submission" date="2023-06" db="EMBL/GenBank/DDBJ databases">
        <authorList>
            <person name="Noh H."/>
        </authorList>
    </citation>
    <scope>NUCLEOTIDE SEQUENCE</scope>
    <source>
        <strain evidence="2">DUCC20226</strain>
    </source>
</reference>
<proteinExistence type="predicted"/>
<organism evidence="2 3">
    <name type="scientific">Phomopsis amygdali</name>
    <name type="common">Fusicoccum amygdali</name>
    <dbReference type="NCBI Taxonomy" id="1214568"/>
    <lineage>
        <taxon>Eukaryota</taxon>
        <taxon>Fungi</taxon>
        <taxon>Dikarya</taxon>
        <taxon>Ascomycota</taxon>
        <taxon>Pezizomycotina</taxon>
        <taxon>Sordariomycetes</taxon>
        <taxon>Sordariomycetidae</taxon>
        <taxon>Diaporthales</taxon>
        <taxon>Diaporthaceae</taxon>
        <taxon>Diaporthe</taxon>
    </lineage>
</organism>
<evidence type="ECO:0000259" key="1">
    <source>
        <dbReference type="PROSITE" id="PS50097"/>
    </source>
</evidence>
<dbReference type="InterPro" id="IPR000210">
    <property type="entry name" value="BTB/POZ_dom"/>
</dbReference>
<keyword evidence="3" id="KW-1185">Reference proteome</keyword>
<sequence>MTSQSREDASLRASDLKLLETGNFADIEIICRGRTFKVHKAVVCSRSLWFEKALTGGFAEAATGKVKIDEEEPEAIEVMLRYIYGGAVDMVKETSNEQVFKSCVDMYRAAHFLLLSPLLPRIRRRLGGYCDQKLKQLCTRSSGTESTGTKLWAADLATAIRATYKADIKVFKKIFMEFVWAGRWQLLGDGECDISYLIDDTPGFIKDMLHNCATKQWLDDPVWAPKRPEKSLAGWHWECASCKVPIVSSRITRAAGQVFDPFTLGEENRVRREWCRKCSDLNMIPWRQARY</sequence>
<dbReference type="CDD" id="cd18186">
    <property type="entry name" value="BTB_POZ_ZBTB_KLHL-like"/>
    <property type="match status" value="1"/>
</dbReference>
<name>A0AAD9SIU2_PHOAM</name>
<protein>
    <recommendedName>
        <fullName evidence="1">BTB domain-containing protein</fullName>
    </recommendedName>
</protein>
<dbReference type="AlphaFoldDB" id="A0AAD9SIU2"/>